<evidence type="ECO:0000313" key="1">
    <source>
        <dbReference type="Proteomes" id="UP000887580"/>
    </source>
</evidence>
<sequence>SASEDPKLKKTVDAQKRTDTSSNVSSSSATSSPTSKKARTPRQAKNGPISNKAIQTDLDTSDEEEFQNRVRGNETMPGRNISSPRTELLV</sequence>
<dbReference type="Proteomes" id="UP000887580">
    <property type="component" value="Unplaced"/>
</dbReference>
<organism evidence="1 2">
    <name type="scientific">Panagrolaimus sp. PS1159</name>
    <dbReference type="NCBI Taxonomy" id="55785"/>
    <lineage>
        <taxon>Eukaryota</taxon>
        <taxon>Metazoa</taxon>
        <taxon>Ecdysozoa</taxon>
        <taxon>Nematoda</taxon>
        <taxon>Chromadorea</taxon>
        <taxon>Rhabditida</taxon>
        <taxon>Tylenchina</taxon>
        <taxon>Panagrolaimomorpha</taxon>
        <taxon>Panagrolaimoidea</taxon>
        <taxon>Panagrolaimidae</taxon>
        <taxon>Panagrolaimus</taxon>
    </lineage>
</organism>
<evidence type="ECO:0000313" key="2">
    <source>
        <dbReference type="WBParaSite" id="PS1159_v2.g11344.t1"/>
    </source>
</evidence>
<dbReference type="WBParaSite" id="PS1159_v2.g11344.t1">
    <property type="protein sequence ID" value="PS1159_v2.g11344.t1"/>
    <property type="gene ID" value="PS1159_v2.g11344"/>
</dbReference>
<reference evidence="2" key="1">
    <citation type="submission" date="2022-11" db="UniProtKB">
        <authorList>
            <consortium name="WormBaseParasite"/>
        </authorList>
    </citation>
    <scope>IDENTIFICATION</scope>
</reference>
<name>A0AC35EYM3_9BILA</name>
<proteinExistence type="predicted"/>
<accession>A0AC35EYM3</accession>
<protein>
    <submittedName>
        <fullName evidence="2">Uncharacterized protein</fullName>
    </submittedName>
</protein>